<evidence type="ECO:0000256" key="4">
    <source>
        <dbReference type="ARBA" id="ARBA00010561"/>
    </source>
</evidence>
<keyword evidence="7 19" id="KW-1003">Cell membrane</keyword>
<organism evidence="20 21">
    <name type="scientific">Truepera radiovictrix (strain DSM 17093 / CIP 108686 / LMG 22925 / RQ-24)</name>
    <dbReference type="NCBI Taxonomy" id="649638"/>
    <lineage>
        <taxon>Bacteria</taxon>
        <taxon>Thermotogati</taxon>
        <taxon>Deinococcota</taxon>
        <taxon>Deinococci</taxon>
        <taxon>Trueperales</taxon>
        <taxon>Trueperaceae</taxon>
        <taxon>Truepera</taxon>
    </lineage>
</organism>
<evidence type="ECO:0000313" key="21">
    <source>
        <dbReference type="Proteomes" id="UP000000379"/>
    </source>
</evidence>
<feature type="transmembrane region" description="Helical" evidence="19">
    <location>
        <begin position="105"/>
        <end position="123"/>
    </location>
</feature>
<evidence type="ECO:0000256" key="3">
    <source>
        <dbReference type="ARBA" id="ARBA00004663"/>
    </source>
</evidence>
<dbReference type="GO" id="GO:0008818">
    <property type="term" value="F:cobalamin 5'-phosphate synthase activity"/>
    <property type="evidence" value="ECO:0007669"/>
    <property type="project" value="UniProtKB-UniRule"/>
</dbReference>
<dbReference type="PANTHER" id="PTHR34148">
    <property type="entry name" value="ADENOSYLCOBINAMIDE-GDP RIBAZOLETRANSFERASE"/>
    <property type="match status" value="1"/>
</dbReference>
<evidence type="ECO:0000256" key="2">
    <source>
        <dbReference type="ARBA" id="ARBA00004651"/>
    </source>
</evidence>
<dbReference type="AlphaFoldDB" id="D7CRN1"/>
<evidence type="ECO:0000256" key="14">
    <source>
        <dbReference type="ARBA" id="ARBA00025228"/>
    </source>
</evidence>
<comment type="similarity">
    <text evidence="4 19">Belongs to the CobS family.</text>
</comment>
<dbReference type="HOGENOM" id="CLU_057426_3_1_0"/>
<dbReference type="KEGG" id="tra:Trad_0382"/>
<evidence type="ECO:0000256" key="18">
    <source>
        <dbReference type="ARBA" id="ARBA00049504"/>
    </source>
</evidence>
<feature type="transmembrane region" description="Helical" evidence="19">
    <location>
        <begin position="193"/>
        <end position="212"/>
    </location>
</feature>
<dbReference type="GO" id="GO:0051073">
    <property type="term" value="F:adenosylcobinamide-GDP ribazoletransferase activity"/>
    <property type="evidence" value="ECO:0007669"/>
    <property type="project" value="UniProtKB-UniRule"/>
</dbReference>
<evidence type="ECO:0000256" key="6">
    <source>
        <dbReference type="ARBA" id="ARBA00015850"/>
    </source>
</evidence>
<dbReference type="eggNOG" id="COG0368">
    <property type="taxonomic scope" value="Bacteria"/>
</dbReference>
<dbReference type="InterPro" id="IPR003805">
    <property type="entry name" value="CobS"/>
</dbReference>
<keyword evidence="13 19" id="KW-0472">Membrane</keyword>
<evidence type="ECO:0000256" key="16">
    <source>
        <dbReference type="ARBA" id="ARBA00032853"/>
    </source>
</evidence>
<comment type="caution">
    <text evidence="19">Lacks conserved residue(s) required for the propagation of feature annotation.</text>
</comment>
<name>D7CRN1_TRURR</name>
<evidence type="ECO:0000256" key="9">
    <source>
        <dbReference type="ARBA" id="ARBA00022679"/>
    </source>
</evidence>
<keyword evidence="12 19" id="KW-1133">Transmembrane helix</keyword>
<comment type="function">
    <text evidence="14 19">Joins adenosylcobinamide-GDP and alpha-ribazole to generate adenosylcobalamin (Ado-cobalamin). Also synthesizes adenosylcobalamin 5'-phosphate from adenosylcobinamide-GDP and alpha-ribazole 5'-phosphate.</text>
</comment>
<gene>
    <name evidence="19" type="primary">cobS</name>
    <name evidence="20" type="ordered locus">Trad_0382</name>
</gene>
<dbReference type="Proteomes" id="UP000000379">
    <property type="component" value="Chromosome"/>
</dbReference>
<dbReference type="EC" id="2.7.8.26" evidence="5 19"/>
<keyword evidence="8 19" id="KW-0169">Cobalamin biosynthesis</keyword>
<dbReference type="GO" id="GO:0009236">
    <property type="term" value="P:cobalamin biosynthetic process"/>
    <property type="evidence" value="ECO:0007669"/>
    <property type="project" value="UniProtKB-UniRule"/>
</dbReference>
<keyword evidence="10 19" id="KW-0812">Transmembrane</keyword>
<comment type="subcellular location">
    <subcellularLocation>
        <location evidence="2 19">Cell membrane</location>
        <topology evidence="2 19">Multi-pass membrane protein</topology>
    </subcellularLocation>
</comment>
<evidence type="ECO:0000256" key="10">
    <source>
        <dbReference type="ARBA" id="ARBA00022692"/>
    </source>
</evidence>
<comment type="pathway">
    <text evidence="3 19">Cofactor biosynthesis; adenosylcobalamin biosynthesis; adenosylcobalamin from cob(II)yrinate a,c-diamide: step 7/7.</text>
</comment>
<dbReference type="GO" id="GO:0005886">
    <property type="term" value="C:plasma membrane"/>
    <property type="evidence" value="ECO:0007669"/>
    <property type="project" value="UniProtKB-SubCell"/>
</dbReference>
<sequence length="241" mass="24910">MLRALRVALAFLTTLPLPPLAWREDDLRRGVRAYPLAGLVLGALLYLTGWLLRGLPEPLSGALLVGAWLLFTGALHFDGFCDLADAALASRPPAERQQIARDPHLGAFALAAGGVLLLVKAAAAGAAPLTALLFAPLVSRTTVVLPMALAPLGAGSRLGRLARPNPRDVPLPLLLGLGLGGALAWRVGALSLFALLFAVSLLCTLLLAAWLARRLAGLGGDAYGAMIEASETLMLVAAVAA</sequence>
<keyword evidence="11 19" id="KW-0460">Magnesium</keyword>
<dbReference type="STRING" id="649638.Trad_0382"/>
<evidence type="ECO:0000256" key="13">
    <source>
        <dbReference type="ARBA" id="ARBA00023136"/>
    </source>
</evidence>
<comment type="catalytic activity">
    <reaction evidence="17 19">
        <text>alpha-ribazole + adenosylcob(III)inamide-GDP = adenosylcob(III)alamin + GMP + H(+)</text>
        <dbReference type="Rhea" id="RHEA:16049"/>
        <dbReference type="ChEBI" id="CHEBI:10329"/>
        <dbReference type="ChEBI" id="CHEBI:15378"/>
        <dbReference type="ChEBI" id="CHEBI:18408"/>
        <dbReference type="ChEBI" id="CHEBI:58115"/>
        <dbReference type="ChEBI" id="CHEBI:60487"/>
        <dbReference type="EC" id="2.7.8.26"/>
    </reaction>
</comment>
<proteinExistence type="inferred from homology"/>
<evidence type="ECO:0000256" key="12">
    <source>
        <dbReference type="ARBA" id="ARBA00022989"/>
    </source>
</evidence>
<dbReference type="EMBL" id="CP002049">
    <property type="protein sequence ID" value="ADI13521.1"/>
    <property type="molecule type" value="Genomic_DNA"/>
</dbReference>
<keyword evidence="9 19" id="KW-0808">Transferase</keyword>
<evidence type="ECO:0000256" key="5">
    <source>
        <dbReference type="ARBA" id="ARBA00013200"/>
    </source>
</evidence>
<evidence type="ECO:0000256" key="1">
    <source>
        <dbReference type="ARBA" id="ARBA00001946"/>
    </source>
</evidence>
<evidence type="ECO:0000256" key="15">
    <source>
        <dbReference type="ARBA" id="ARBA00032605"/>
    </source>
</evidence>
<evidence type="ECO:0000256" key="8">
    <source>
        <dbReference type="ARBA" id="ARBA00022573"/>
    </source>
</evidence>
<dbReference type="RefSeq" id="WP_013176901.1">
    <property type="nucleotide sequence ID" value="NC_014221.1"/>
</dbReference>
<reference evidence="20 21" key="2">
    <citation type="journal article" date="2011" name="Stand. Genomic Sci.">
        <title>Complete genome sequence of Truepera radiovictrix type strain (RQ-24).</title>
        <authorList>
            <person name="Ivanova N."/>
            <person name="Rohde C."/>
            <person name="Munk C."/>
            <person name="Nolan M."/>
            <person name="Lucas S."/>
            <person name="Del Rio T.G."/>
            <person name="Tice H."/>
            <person name="Deshpande S."/>
            <person name="Cheng J.F."/>
            <person name="Tapia R."/>
            <person name="Han C."/>
            <person name="Goodwin L."/>
            <person name="Pitluck S."/>
            <person name="Liolios K."/>
            <person name="Mavromatis K."/>
            <person name="Mikhailova N."/>
            <person name="Pati A."/>
            <person name="Chen A."/>
            <person name="Palaniappan K."/>
            <person name="Land M."/>
            <person name="Hauser L."/>
            <person name="Chang Y.J."/>
            <person name="Jeffries C.D."/>
            <person name="Brambilla E."/>
            <person name="Rohde M."/>
            <person name="Goker M."/>
            <person name="Tindall B.J."/>
            <person name="Woyke T."/>
            <person name="Bristow J."/>
            <person name="Eisen J.A."/>
            <person name="Markowitz V."/>
            <person name="Hugenholtz P."/>
            <person name="Kyrpides N.C."/>
            <person name="Klenk H.P."/>
            <person name="Lapidus A."/>
        </authorList>
    </citation>
    <scope>NUCLEOTIDE SEQUENCE [LARGE SCALE GENOMIC DNA]</scope>
    <source>
        <strain evidence="21">DSM 17093 / CIP 108686 / LMG 22925 / RQ-24</strain>
    </source>
</reference>
<comment type="catalytic activity">
    <reaction evidence="18 19">
        <text>alpha-ribazole 5'-phosphate + adenosylcob(III)inamide-GDP = adenosylcob(III)alamin 5'-phosphate + GMP + H(+)</text>
        <dbReference type="Rhea" id="RHEA:23560"/>
        <dbReference type="ChEBI" id="CHEBI:15378"/>
        <dbReference type="ChEBI" id="CHEBI:57918"/>
        <dbReference type="ChEBI" id="CHEBI:58115"/>
        <dbReference type="ChEBI" id="CHEBI:60487"/>
        <dbReference type="ChEBI" id="CHEBI:60493"/>
        <dbReference type="EC" id="2.7.8.26"/>
    </reaction>
</comment>
<evidence type="ECO:0000256" key="17">
    <source>
        <dbReference type="ARBA" id="ARBA00048623"/>
    </source>
</evidence>
<reference evidence="21" key="1">
    <citation type="submission" date="2010-05" db="EMBL/GenBank/DDBJ databases">
        <title>The complete genome of Truepera radiovictris DSM 17093.</title>
        <authorList>
            <consortium name="US DOE Joint Genome Institute (JGI-PGF)"/>
            <person name="Lucas S."/>
            <person name="Copeland A."/>
            <person name="Lapidus A."/>
            <person name="Glavina del Rio T."/>
            <person name="Dalin E."/>
            <person name="Tice H."/>
            <person name="Bruce D."/>
            <person name="Goodwin L."/>
            <person name="Pitluck S."/>
            <person name="Kyrpides N."/>
            <person name="Mavromatis K."/>
            <person name="Ovchinnikova G."/>
            <person name="Munk A.C."/>
            <person name="Detter J.C."/>
            <person name="Han C."/>
            <person name="Tapia R."/>
            <person name="Land M."/>
            <person name="Hauser L."/>
            <person name="Markowitz V."/>
            <person name="Cheng J.-F."/>
            <person name="Hugenholtz P."/>
            <person name="Woyke T."/>
            <person name="Wu D."/>
            <person name="Tindall B."/>
            <person name="Pomrenke H.G."/>
            <person name="Brambilla E."/>
            <person name="Klenk H.-P."/>
            <person name="Eisen J.A."/>
        </authorList>
    </citation>
    <scope>NUCLEOTIDE SEQUENCE [LARGE SCALE GENOMIC DNA]</scope>
    <source>
        <strain evidence="21">DSM 17093 / CIP 108686 / LMG 22925 / RQ-24</strain>
    </source>
</reference>
<dbReference type="UniPathway" id="UPA00148">
    <property type="reaction ID" value="UER00238"/>
</dbReference>
<evidence type="ECO:0000256" key="7">
    <source>
        <dbReference type="ARBA" id="ARBA00022475"/>
    </source>
</evidence>
<evidence type="ECO:0000313" key="20">
    <source>
        <dbReference type="EMBL" id="ADI13521.1"/>
    </source>
</evidence>
<evidence type="ECO:0000256" key="19">
    <source>
        <dbReference type="HAMAP-Rule" id="MF_00719"/>
    </source>
</evidence>
<comment type="cofactor">
    <cofactor evidence="1 19">
        <name>Mg(2+)</name>
        <dbReference type="ChEBI" id="CHEBI:18420"/>
    </cofactor>
</comment>
<dbReference type="Pfam" id="PF02654">
    <property type="entry name" value="CobS"/>
    <property type="match status" value="1"/>
</dbReference>
<evidence type="ECO:0000256" key="11">
    <source>
        <dbReference type="ARBA" id="ARBA00022842"/>
    </source>
</evidence>
<accession>D7CRN1</accession>
<keyword evidence="21" id="KW-1185">Reference proteome</keyword>
<protein>
    <recommendedName>
        <fullName evidence="6 19">Adenosylcobinamide-GDP ribazoletransferase</fullName>
        <ecNumber evidence="5 19">2.7.8.26</ecNumber>
    </recommendedName>
    <alternativeName>
        <fullName evidence="16 19">Cobalamin synthase</fullName>
    </alternativeName>
    <alternativeName>
        <fullName evidence="15 19">Cobalamin-5'-phosphate synthase</fullName>
    </alternativeName>
</protein>
<feature type="transmembrane region" description="Helical" evidence="19">
    <location>
        <begin position="33"/>
        <end position="52"/>
    </location>
</feature>
<dbReference type="PANTHER" id="PTHR34148:SF1">
    <property type="entry name" value="ADENOSYLCOBINAMIDE-GDP RIBAZOLETRANSFERASE"/>
    <property type="match status" value="1"/>
</dbReference>
<dbReference type="HAMAP" id="MF_00719">
    <property type="entry name" value="CobS"/>
    <property type="match status" value="1"/>
</dbReference>